<evidence type="ECO:0000313" key="4">
    <source>
        <dbReference type="EMBL" id="EAT81134.2"/>
    </source>
</evidence>
<gene>
    <name evidence="4" type="ORF">SNOG_11426</name>
</gene>
<evidence type="ECO:0000256" key="2">
    <source>
        <dbReference type="SAM" id="MobiDB-lite"/>
    </source>
</evidence>
<dbReference type="Proteomes" id="UP000001055">
    <property type="component" value="Unassembled WGS sequence"/>
</dbReference>
<dbReference type="GeneID" id="5978576"/>
<feature type="compositionally biased region" description="Basic residues" evidence="2">
    <location>
        <begin position="944"/>
        <end position="953"/>
    </location>
</feature>
<dbReference type="InterPro" id="IPR056884">
    <property type="entry name" value="NPHP3-like_N"/>
</dbReference>
<reference evidence="5" key="1">
    <citation type="journal article" date="2007" name="Plant Cell">
        <title>Dothideomycete-plant interactions illuminated by genome sequencing and EST analysis of the wheat pathogen Stagonospora nodorum.</title>
        <authorList>
            <person name="Hane J.K."/>
            <person name="Lowe R.G."/>
            <person name="Solomon P.S."/>
            <person name="Tan K.C."/>
            <person name="Schoch C.L."/>
            <person name="Spatafora J.W."/>
            <person name="Crous P.W."/>
            <person name="Kodira C."/>
            <person name="Birren B.W."/>
            <person name="Galagan J.E."/>
            <person name="Torriani S.F."/>
            <person name="McDonald B.A."/>
            <person name="Oliver R.P."/>
        </authorList>
    </citation>
    <scope>NUCLEOTIDE SEQUENCE [LARGE SCALE GENOMIC DNA]</scope>
    <source>
        <strain evidence="5">SN15 / ATCC MYA-4574 / FGSC 10173</strain>
    </source>
</reference>
<organism evidence="4 5">
    <name type="scientific">Phaeosphaeria nodorum (strain SN15 / ATCC MYA-4574 / FGSC 10173)</name>
    <name type="common">Glume blotch fungus</name>
    <name type="synonym">Parastagonospora nodorum</name>
    <dbReference type="NCBI Taxonomy" id="321614"/>
    <lineage>
        <taxon>Eukaryota</taxon>
        <taxon>Fungi</taxon>
        <taxon>Dikarya</taxon>
        <taxon>Ascomycota</taxon>
        <taxon>Pezizomycotina</taxon>
        <taxon>Dothideomycetes</taxon>
        <taxon>Pleosporomycetidae</taxon>
        <taxon>Pleosporales</taxon>
        <taxon>Pleosporineae</taxon>
        <taxon>Phaeosphaeriaceae</taxon>
        <taxon>Parastagonospora</taxon>
    </lineage>
</organism>
<dbReference type="Pfam" id="PF24883">
    <property type="entry name" value="NPHP3_N"/>
    <property type="match status" value="1"/>
</dbReference>
<dbReference type="PANTHER" id="PTHR10039:SF5">
    <property type="entry name" value="NACHT DOMAIN-CONTAINING PROTEIN"/>
    <property type="match status" value="1"/>
</dbReference>
<dbReference type="RefSeq" id="XP_001801668.1">
    <property type="nucleotide sequence ID" value="XM_001801616.1"/>
</dbReference>
<accession>Q0U9Y8</accession>
<dbReference type="KEGG" id="pno:SNOG_11426"/>
<evidence type="ECO:0000259" key="3">
    <source>
        <dbReference type="Pfam" id="PF24883"/>
    </source>
</evidence>
<sequence length="953" mass="109277">MAEGLAAIGLAGNIIQFITFGSALVSKSREIHRSASGLSIELVDLNVVARDIKYFSSRISADTRVSDRLYDIAKASSNVAHELVEAVADIQKNGQASISGPTKWKSFRKALKCIWKKEMIDELKSRLELLRNQLSLHLISDTNDYQIHLSKLVQEWRKQNERSGYQITNQIQALDTQLSIIKQHSAGLSFDHEYWKKLHDMLFKVSYEVRQVSHGHTILQSLRYECMETRMEAIKEAHQRTFDWIFDINMGQLAGLHRTIPFTEWLQSGSGIYWVTGKPGCGKSTLMKYLYSQAKTDKHLNAWAGNATLVRASFYFWNPGEEMQKSLEGLLQTLLYHILRTCPELIPALCPERWNEQHVDMKSVRPWTLGELQKTIAAFQALPPVAAKFYFHIDGLDEYFGDSWDVIDTMQNFVGCPNIKLCLSSRPWNSFQDAFGRSNPCMLRLHEYTRKDIETFAHDNLMSYTTHSDFEPRLFNDMIQDIVERAQGVFLWVRLVVRSLRDGIINDDPVSTLHERLRTIPVDLEPFFEHILGSVQGFYRTTMAATFLAALRTNRPLSMMQYHFLEKNNSASYFKYPSRLWNDTKVERAVLQTERQLNGRFKGLLEPSSSLRFAMSVGHTEYLRYRFRQDGAILDLNMILKHAISLLDFGADPNAEVEGASSWTAFLDLSIQLMDRPGIEQCWGVFGAFFQQPIRLNHNKFHWAKLFKREQAMSKDGLANRLKYLQRLFTFGLNPNMSTHNTTFFVLFLRTLVTNYLDFLPFAQKLQDNILREFLLSGADITKIYRDHSTHGWLDHFLREMVQYTADGTILPRIEQYGLLLEHGLQPNAVVRNNITVWDRILKAMHQGLQEGRSSKPYHQAVQRLLVMSLDKGAAPDALGLPRILHSVAGETSLLSLDEIQELERAMRPSDRGVVSPSPVHSMGSGWKRKNGDEDGSEGGLRGKQGKRRGVQR</sequence>
<dbReference type="HOGENOM" id="CLU_309296_0_0_1"/>
<keyword evidence="1" id="KW-0677">Repeat</keyword>
<dbReference type="eggNOG" id="ENOG502SHWY">
    <property type="taxonomic scope" value="Eukaryota"/>
</dbReference>
<dbReference type="EMBL" id="CH445343">
    <property type="protein sequence ID" value="EAT81134.2"/>
    <property type="molecule type" value="Genomic_DNA"/>
</dbReference>
<feature type="region of interest" description="Disordered" evidence="2">
    <location>
        <begin position="906"/>
        <end position="953"/>
    </location>
</feature>
<feature type="domain" description="Nephrocystin 3-like N-terminal" evidence="3">
    <location>
        <begin position="261"/>
        <end position="426"/>
    </location>
</feature>
<protein>
    <recommendedName>
        <fullName evidence="3">Nephrocystin 3-like N-terminal domain-containing protein</fullName>
    </recommendedName>
</protein>
<dbReference type="VEuPathDB" id="FungiDB:JI435_114260"/>
<dbReference type="Gene3D" id="3.40.50.300">
    <property type="entry name" value="P-loop containing nucleotide triphosphate hydrolases"/>
    <property type="match status" value="1"/>
</dbReference>
<dbReference type="AlphaFoldDB" id="Q0U9Y8"/>
<proteinExistence type="predicted"/>
<dbReference type="PANTHER" id="PTHR10039">
    <property type="entry name" value="AMELOGENIN"/>
    <property type="match status" value="1"/>
</dbReference>
<evidence type="ECO:0000313" key="5">
    <source>
        <dbReference type="Proteomes" id="UP000001055"/>
    </source>
</evidence>
<dbReference type="InParanoid" id="Q0U9Y8"/>
<evidence type="ECO:0000256" key="1">
    <source>
        <dbReference type="ARBA" id="ARBA00022737"/>
    </source>
</evidence>
<dbReference type="InterPro" id="IPR027417">
    <property type="entry name" value="P-loop_NTPase"/>
</dbReference>
<name>Q0U9Y8_PHANO</name>
<dbReference type="SUPFAM" id="SSF52540">
    <property type="entry name" value="P-loop containing nucleoside triphosphate hydrolases"/>
    <property type="match status" value="1"/>
</dbReference>